<keyword evidence="1" id="KW-0472">Membrane</keyword>
<organism evidence="2 3">
    <name type="scientific">Capronia epimyces CBS 606.96</name>
    <dbReference type="NCBI Taxonomy" id="1182542"/>
    <lineage>
        <taxon>Eukaryota</taxon>
        <taxon>Fungi</taxon>
        <taxon>Dikarya</taxon>
        <taxon>Ascomycota</taxon>
        <taxon>Pezizomycotina</taxon>
        <taxon>Eurotiomycetes</taxon>
        <taxon>Chaetothyriomycetidae</taxon>
        <taxon>Chaetothyriales</taxon>
        <taxon>Herpotrichiellaceae</taxon>
        <taxon>Capronia</taxon>
    </lineage>
</organism>
<evidence type="ECO:0000313" key="3">
    <source>
        <dbReference type="Proteomes" id="UP000019478"/>
    </source>
</evidence>
<evidence type="ECO:0000256" key="1">
    <source>
        <dbReference type="SAM" id="Phobius"/>
    </source>
</evidence>
<dbReference type="OrthoDB" id="4117650at2759"/>
<dbReference type="Proteomes" id="UP000019478">
    <property type="component" value="Unassembled WGS sequence"/>
</dbReference>
<accession>W9Y2I9</accession>
<feature type="transmembrane region" description="Helical" evidence="1">
    <location>
        <begin position="174"/>
        <end position="199"/>
    </location>
</feature>
<dbReference type="RefSeq" id="XP_007732301.1">
    <property type="nucleotide sequence ID" value="XM_007734111.1"/>
</dbReference>
<dbReference type="HOGENOM" id="CLU_091747_0_0_1"/>
<feature type="transmembrane region" description="Helical" evidence="1">
    <location>
        <begin position="132"/>
        <end position="154"/>
    </location>
</feature>
<protein>
    <submittedName>
        <fullName evidence="2">Uncharacterized protein</fullName>
    </submittedName>
</protein>
<evidence type="ECO:0000313" key="2">
    <source>
        <dbReference type="EMBL" id="EXJ87022.1"/>
    </source>
</evidence>
<dbReference type="EMBL" id="AMGY01000003">
    <property type="protein sequence ID" value="EXJ87022.1"/>
    <property type="molecule type" value="Genomic_DNA"/>
</dbReference>
<gene>
    <name evidence="2" type="ORF">A1O3_03979</name>
</gene>
<keyword evidence="1" id="KW-1133">Transmembrane helix</keyword>
<feature type="transmembrane region" description="Helical" evidence="1">
    <location>
        <begin position="211"/>
        <end position="232"/>
    </location>
</feature>
<dbReference type="GeneID" id="19168101"/>
<comment type="caution">
    <text evidence="2">The sequence shown here is derived from an EMBL/GenBank/DDBJ whole genome shotgun (WGS) entry which is preliminary data.</text>
</comment>
<dbReference type="eggNOG" id="ENOG502T5DC">
    <property type="taxonomic scope" value="Eukaryota"/>
</dbReference>
<name>W9Y2I9_9EURO</name>
<keyword evidence="1" id="KW-0812">Transmembrane</keyword>
<feature type="transmembrane region" description="Helical" evidence="1">
    <location>
        <begin position="46"/>
        <end position="65"/>
    </location>
</feature>
<sequence length="265" mass="29844">MPCSWSRRCRAADNGLPSPSSSPDVESWGQIRRHHLRMMRKQVRSIVLLMALIEAIRVGPVQMVYAGRQGYAAPGPEDFGIAYSVGYFLSWLYLCVFMVVFVPLFSWWVPVTSSESKKTEKIVEILQKINMVLLPLSIGISLVTYIYYTIQTLIYVDSRTIGSKSFPKNTRQNWLVRLFLLGGILVSTSFGYGAFQILADMDLAHVKTLEYSIIVVPVQINIGLLWGTLMQYKMEKRIARNEAAKAQKVGVEVGTVDEKAALLEV</sequence>
<dbReference type="AlphaFoldDB" id="W9Y2I9"/>
<keyword evidence="3" id="KW-1185">Reference proteome</keyword>
<proteinExistence type="predicted"/>
<feature type="transmembrane region" description="Helical" evidence="1">
    <location>
        <begin position="85"/>
        <end position="111"/>
    </location>
</feature>
<reference evidence="2 3" key="1">
    <citation type="submission" date="2013-03" db="EMBL/GenBank/DDBJ databases">
        <title>The Genome Sequence of Capronia epimyces CBS 606.96.</title>
        <authorList>
            <consortium name="The Broad Institute Genomics Platform"/>
            <person name="Cuomo C."/>
            <person name="de Hoog S."/>
            <person name="Gorbushina A."/>
            <person name="Walker B."/>
            <person name="Young S.K."/>
            <person name="Zeng Q."/>
            <person name="Gargeya S."/>
            <person name="Fitzgerald M."/>
            <person name="Haas B."/>
            <person name="Abouelleil A."/>
            <person name="Allen A.W."/>
            <person name="Alvarado L."/>
            <person name="Arachchi H.M."/>
            <person name="Berlin A.M."/>
            <person name="Chapman S.B."/>
            <person name="Gainer-Dewar J."/>
            <person name="Goldberg J."/>
            <person name="Griggs A."/>
            <person name="Gujja S."/>
            <person name="Hansen M."/>
            <person name="Howarth C."/>
            <person name="Imamovic A."/>
            <person name="Ireland A."/>
            <person name="Larimer J."/>
            <person name="McCowan C."/>
            <person name="Murphy C."/>
            <person name="Pearson M."/>
            <person name="Poon T.W."/>
            <person name="Priest M."/>
            <person name="Roberts A."/>
            <person name="Saif S."/>
            <person name="Shea T."/>
            <person name="Sisk P."/>
            <person name="Sykes S."/>
            <person name="Wortman J."/>
            <person name="Nusbaum C."/>
            <person name="Birren B."/>
        </authorList>
    </citation>
    <scope>NUCLEOTIDE SEQUENCE [LARGE SCALE GENOMIC DNA]</scope>
    <source>
        <strain evidence="2 3">CBS 606.96</strain>
    </source>
</reference>